<sequence>MRHAPKTGKTQLTIIRNKITKSIPSISLGSWGVEIVRDTGLLRGRLRAYRSLIRRIRLVLQPTVVSKPNMFRLLPFFSCTPYRPSLCVSRPHPHCTFVRESPEMEAHFRACTGTPLRA</sequence>
<keyword evidence="2" id="KW-1185">Reference proteome</keyword>
<dbReference type="AlphaFoldDB" id="A0AAW1HZ36"/>
<gene>
    <name evidence="1" type="ORF">RND81_10G064500</name>
</gene>
<name>A0AAW1HZ36_SAPOF</name>
<dbReference type="EMBL" id="JBDFQZ010000010">
    <property type="protein sequence ID" value="KAK9682312.1"/>
    <property type="molecule type" value="Genomic_DNA"/>
</dbReference>
<reference evidence="1" key="1">
    <citation type="submission" date="2024-03" db="EMBL/GenBank/DDBJ databases">
        <title>WGS assembly of Saponaria officinalis var. Norfolk2.</title>
        <authorList>
            <person name="Jenkins J."/>
            <person name="Shu S."/>
            <person name="Grimwood J."/>
            <person name="Barry K."/>
            <person name="Goodstein D."/>
            <person name="Schmutz J."/>
            <person name="Leebens-Mack J."/>
            <person name="Osbourn A."/>
        </authorList>
    </citation>
    <scope>NUCLEOTIDE SEQUENCE [LARGE SCALE GENOMIC DNA]</scope>
    <source>
        <strain evidence="1">JIC</strain>
    </source>
</reference>
<dbReference type="Proteomes" id="UP001443914">
    <property type="component" value="Unassembled WGS sequence"/>
</dbReference>
<organism evidence="1 2">
    <name type="scientific">Saponaria officinalis</name>
    <name type="common">Common soapwort</name>
    <name type="synonym">Lychnis saponaria</name>
    <dbReference type="NCBI Taxonomy" id="3572"/>
    <lineage>
        <taxon>Eukaryota</taxon>
        <taxon>Viridiplantae</taxon>
        <taxon>Streptophyta</taxon>
        <taxon>Embryophyta</taxon>
        <taxon>Tracheophyta</taxon>
        <taxon>Spermatophyta</taxon>
        <taxon>Magnoliopsida</taxon>
        <taxon>eudicotyledons</taxon>
        <taxon>Gunneridae</taxon>
        <taxon>Pentapetalae</taxon>
        <taxon>Caryophyllales</taxon>
        <taxon>Caryophyllaceae</taxon>
        <taxon>Caryophylleae</taxon>
        <taxon>Saponaria</taxon>
    </lineage>
</organism>
<accession>A0AAW1HZ36</accession>
<comment type="caution">
    <text evidence="1">The sequence shown here is derived from an EMBL/GenBank/DDBJ whole genome shotgun (WGS) entry which is preliminary data.</text>
</comment>
<protein>
    <submittedName>
        <fullName evidence="1">Uncharacterized protein</fullName>
    </submittedName>
</protein>
<evidence type="ECO:0000313" key="2">
    <source>
        <dbReference type="Proteomes" id="UP001443914"/>
    </source>
</evidence>
<proteinExistence type="predicted"/>
<evidence type="ECO:0000313" key="1">
    <source>
        <dbReference type="EMBL" id="KAK9682312.1"/>
    </source>
</evidence>